<evidence type="ECO:0000256" key="11">
    <source>
        <dbReference type="RuleBase" id="RU362031"/>
    </source>
</evidence>
<reference evidence="13 14" key="1">
    <citation type="submission" date="2019-03" db="EMBL/GenBank/DDBJ databases">
        <authorList>
            <person name="Kox A.R. M."/>
        </authorList>
    </citation>
    <scope>NUCLEOTIDE SEQUENCE [LARGE SCALE GENOMIC DNA]</scope>
    <source>
        <strain evidence="13">MTUNDRAET4 annotated genome</strain>
    </source>
</reference>
<evidence type="ECO:0000313" key="13">
    <source>
        <dbReference type="EMBL" id="VFU07273.1"/>
    </source>
</evidence>
<feature type="transmembrane region" description="Helical" evidence="11">
    <location>
        <begin position="114"/>
        <end position="138"/>
    </location>
</feature>
<evidence type="ECO:0000256" key="8">
    <source>
        <dbReference type="ARBA" id="ARBA00022989"/>
    </source>
</evidence>
<dbReference type="PANTHER" id="PTHR42837">
    <property type="entry name" value="REGULATOR OF SIGMA-E PROTEASE RSEP"/>
    <property type="match status" value="1"/>
</dbReference>
<evidence type="ECO:0000256" key="10">
    <source>
        <dbReference type="ARBA" id="ARBA00023136"/>
    </source>
</evidence>
<dbReference type="CDD" id="cd06163">
    <property type="entry name" value="S2P-M50_PDZ_RseP-like"/>
    <property type="match status" value="1"/>
</dbReference>
<dbReference type="GO" id="GO:0006508">
    <property type="term" value="P:proteolysis"/>
    <property type="evidence" value="ECO:0007669"/>
    <property type="project" value="UniProtKB-KW"/>
</dbReference>
<dbReference type="RefSeq" id="WP_197731941.1">
    <property type="nucleotide sequence ID" value="NZ_CP139089.1"/>
</dbReference>
<proteinExistence type="inferred from homology"/>
<comment type="cofactor">
    <cofactor evidence="1 11">
        <name>Zn(2+)</name>
        <dbReference type="ChEBI" id="CHEBI:29105"/>
    </cofactor>
</comment>
<keyword evidence="9 11" id="KW-0482">Metalloprotease</keyword>
<gene>
    <name evidence="13" type="ORF">MTUNDRAET4_0380</name>
</gene>
<evidence type="ECO:0000256" key="6">
    <source>
        <dbReference type="ARBA" id="ARBA00022801"/>
    </source>
</evidence>
<dbReference type="EMBL" id="LR536450">
    <property type="protein sequence ID" value="VFU07273.1"/>
    <property type="molecule type" value="Genomic_DNA"/>
</dbReference>
<dbReference type="EC" id="3.4.24.-" evidence="11"/>
<evidence type="ECO:0000256" key="3">
    <source>
        <dbReference type="ARBA" id="ARBA00007931"/>
    </source>
</evidence>
<organism evidence="13 14">
    <name type="scientific">Methylocella tundrae</name>
    <dbReference type="NCBI Taxonomy" id="227605"/>
    <lineage>
        <taxon>Bacteria</taxon>
        <taxon>Pseudomonadati</taxon>
        <taxon>Pseudomonadota</taxon>
        <taxon>Alphaproteobacteria</taxon>
        <taxon>Hyphomicrobiales</taxon>
        <taxon>Beijerinckiaceae</taxon>
        <taxon>Methylocella</taxon>
    </lineage>
</organism>
<evidence type="ECO:0000313" key="14">
    <source>
        <dbReference type="Proteomes" id="UP000294360"/>
    </source>
</evidence>
<name>A0A4U8YVC7_METTU</name>
<dbReference type="InterPro" id="IPR036034">
    <property type="entry name" value="PDZ_sf"/>
</dbReference>
<dbReference type="Gene3D" id="2.30.42.10">
    <property type="match status" value="1"/>
</dbReference>
<accession>A0A4U8YVC7</accession>
<dbReference type="InterPro" id="IPR041489">
    <property type="entry name" value="PDZ_6"/>
</dbReference>
<protein>
    <recommendedName>
        <fullName evidence="11">Zinc metalloprotease</fullName>
        <ecNumber evidence="11">3.4.24.-</ecNumber>
    </recommendedName>
</protein>
<keyword evidence="11" id="KW-0479">Metal-binding</keyword>
<dbReference type="InterPro" id="IPR008915">
    <property type="entry name" value="Peptidase_M50"/>
</dbReference>
<dbReference type="AlphaFoldDB" id="A0A4U8YVC7"/>
<evidence type="ECO:0000259" key="12">
    <source>
        <dbReference type="SMART" id="SM00228"/>
    </source>
</evidence>
<evidence type="ECO:0000256" key="9">
    <source>
        <dbReference type="ARBA" id="ARBA00023049"/>
    </source>
</evidence>
<feature type="transmembrane region" description="Helical" evidence="11">
    <location>
        <begin position="297"/>
        <end position="319"/>
    </location>
</feature>
<keyword evidence="8 11" id="KW-1133">Transmembrane helix</keyword>
<keyword evidence="6 11" id="KW-0378">Hydrolase</keyword>
<evidence type="ECO:0000256" key="1">
    <source>
        <dbReference type="ARBA" id="ARBA00001947"/>
    </source>
</evidence>
<feature type="transmembrane region" description="Helical" evidence="11">
    <location>
        <begin position="349"/>
        <end position="370"/>
    </location>
</feature>
<dbReference type="InterPro" id="IPR001478">
    <property type="entry name" value="PDZ"/>
</dbReference>
<dbReference type="SUPFAM" id="SSF50156">
    <property type="entry name" value="PDZ domain-like"/>
    <property type="match status" value="1"/>
</dbReference>
<feature type="transmembrane region" description="Helical" evidence="11">
    <location>
        <begin position="7"/>
        <end position="28"/>
    </location>
</feature>
<evidence type="ECO:0000256" key="4">
    <source>
        <dbReference type="ARBA" id="ARBA00022670"/>
    </source>
</evidence>
<dbReference type="CDD" id="cd23081">
    <property type="entry name" value="cpPDZ_EcRseP-like"/>
    <property type="match status" value="1"/>
</dbReference>
<keyword evidence="10 11" id="KW-0472">Membrane</keyword>
<keyword evidence="4" id="KW-0645">Protease</keyword>
<dbReference type="NCBIfam" id="TIGR00054">
    <property type="entry name" value="RIP metalloprotease RseP"/>
    <property type="match status" value="1"/>
</dbReference>
<evidence type="ECO:0000256" key="7">
    <source>
        <dbReference type="ARBA" id="ARBA00022833"/>
    </source>
</evidence>
<dbReference type="GO" id="GO:0004222">
    <property type="term" value="F:metalloendopeptidase activity"/>
    <property type="evidence" value="ECO:0007669"/>
    <property type="project" value="InterPro"/>
</dbReference>
<dbReference type="Proteomes" id="UP000294360">
    <property type="component" value="Chromosome"/>
</dbReference>
<comment type="similarity">
    <text evidence="3 11">Belongs to the peptidase M50B family.</text>
</comment>
<dbReference type="InterPro" id="IPR004387">
    <property type="entry name" value="Pept_M50_Zn"/>
</dbReference>
<dbReference type="GO" id="GO:0046872">
    <property type="term" value="F:metal ion binding"/>
    <property type="evidence" value="ECO:0007669"/>
    <property type="project" value="UniProtKB-KW"/>
</dbReference>
<dbReference type="SMART" id="SM00228">
    <property type="entry name" value="PDZ"/>
    <property type="match status" value="1"/>
</dbReference>
<evidence type="ECO:0000256" key="5">
    <source>
        <dbReference type="ARBA" id="ARBA00022692"/>
    </source>
</evidence>
<dbReference type="GO" id="GO:0016020">
    <property type="term" value="C:membrane"/>
    <property type="evidence" value="ECO:0007669"/>
    <property type="project" value="UniProtKB-SubCell"/>
</dbReference>
<dbReference type="Pfam" id="PF02163">
    <property type="entry name" value="Peptidase_M50"/>
    <property type="match status" value="1"/>
</dbReference>
<sequence>MTILAHLWSVAAYIVPFIFVLSLVVFFHELGHFLVGRWCGVKVDAFSLGFGPELFHFTDRRGTRWRIGALPLGGYVKFHGDANGASMTDGAAAAAMSPEDRAVSFFAQNVWKRAAIVAAGPIANFILAIVIFTGIYFINGRALLAPLVDSVTAGSAAEAAGFLPGDLIVSIDGKKIESFEDMQRIVQTASDTALTFDVDRGGKTVELVATPRRRDISTPFGTTRVGVLGVETHAKPENWRLQRYGLGESFMRATGETWYVVARTGSYLGGLVMGRESADQLSGPIRIAEVSGEMAKIGVAALLNLAAVLSISVGLLNLMPIPLLDGGHLFYYAVEAVRGRALNEKAQEFGFKVGLTLVAGLMIFATYNDILRLTRQLMRWG</sequence>
<dbReference type="PANTHER" id="PTHR42837:SF2">
    <property type="entry name" value="MEMBRANE METALLOPROTEASE ARASP2, CHLOROPLASTIC-RELATED"/>
    <property type="match status" value="1"/>
</dbReference>
<evidence type="ECO:0000256" key="2">
    <source>
        <dbReference type="ARBA" id="ARBA00004141"/>
    </source>
</evidence>
<dbReference type="Pfam" id="PF17820">
    <property type="entry name" value="PDZ_6"/>
    <property type="match status" value="1"/>
</dbReference>
<feature type="domain" description="PDZ" evidence="12">
    <location>
        <begin position="134"/>
        <end position="202"/>
    </location>
</feature>
<comment type="subcellular location">
    <subcellularLocation>
        <location evidence="2">Membrane</location>
        <topology evidence="2">Multi-pass membrane protein</topology>
    </subcellularLocation>
</comment>
<keyword evidence="5 11" id="KW-0812">Transmembrane</keyword>
<keyword evidence="7 11" id="KW-0862">Zinc</keyword>
<dbReference type="KEGG" id="mtun:MTUNDRAET4_0380"/>